<dbReference type="Pfam" id="PF03564">
    <property type="entry name" value="DUF1759"/>
    <property type="match status" value="1"/>
</dbReference>
<organism evidence="5">
    <name type="scientific">Nippostrongylus brasiliensis</name>
    <name type="common">Rat hookworm</name>
    <dbReference type="NCBI Taxonomy" id="27835"/>
    <lineage>
        <taxon>Eukaryota</taxon>
        <taxon>Metazoa</taxon>
        <taxon>Ecdysozoa</taxon>
        <taxon>Nematoda</taxon>
        <taxon>Chromadorea</taxon>
        <taxon>Rhabditida</taxon>
        <taxon>Rhabditina</taxon>
        <taxon>Rhabditomorpha</taxon>
        <taxon>Strongyloidea</taxon>
        <taxon>Heligmosomidae</taxon>
        <taxon>Nippostrongylus</taxon>
    </lineage>
</organism>
<dbReference type="PANTHER" id="PTHR47331">
    <property type="entry name" value="PHD-TYPE DOMAIN-CONTAINING PROTEIN"/>
    <property type="match status" value="1"/>
</dbReference>
<accession>A0A0N4Y7S6</accession>
<feature type="region of interest" description="Disordered" evidence="2">
    <location>
        <begin position="348"/>
        <end position="383"/>
    </location>
</feature>
<protein>
    <submittedName>
        <fullName evidence="5">DUF1758 domain-containing protein</fullName>
    </submittedName>
</protein>
<feature type="region of interest" description="Disordered" evidence="2">
    <location>
        <begin position="49"/>
        <end position="71"/>
    </location>
</feature>
<keyword evidence="4" id="KW-1185">Reference proteome</keyword>
<dbReference type="STRING" id="27835.A0A0N4Y7S6"/>
<feature type="compositionally biased region" description="Polar residues" evidence="2">
    <location>
        <begin position="51"/>
        <end position="67"/>
    </location>
</feature>
<dbReference type="InterPro" id="IPR021109">
    <property type="entry name" value="Peptidase_aspartic_dom_sf"/>
</dbReference>
<keyword evidence="1" id="KW-0175">Coiled coil</keyword>
<evidence type="ECO:0000256" key="2">
    <source>
        <dbReference type="SAM" id="MobiDB-lite"/>
    </source>
</evidence>
<dbReference type="WBParaSite" id="NBR_0001223101-mRNA-1">
    <property type="protein sequence ID" value="NBR_0001223101-mRNA-1"/>
    <property type="gene ID" value="NBR_0001223101"/>
</dbReference>
<dbReference type="InterPro" id="IPR005312">
    <property type="entry name" value="DUF1759"/>
</dbReference>
<dbReference type="EMBL" id="UYSL01020699">
    <property type="protein sequence ID" value="VDL75821.1"/>
    <property type="molecule type" value="Genomic_DNA"/>
</dbReference>
<evidence type="ECO:0000256" key="1">
    <source>
        <dbReference type="SAM" id="Coils"/>
    </source>
</evidence>
<dbReference type="AlphaFoldDB" id="A0A0N4Y7S6"/>
<sequence>MALDRLASSSSTQDMCDYEQYMAISEATLLTAHEIAADLRGVLRRVERAASSHSSTPQYASSESGQTGAMPEMTRATLPPIPIPSFAGDIWEWDNFWALFNANVHSQPIPNLLKFNHLLNALKGEPRRAVLRFQVSEANYQRAIDFLHSKYTDKEVILHDLIQRLESASLQSNSLKEQRGLLDQLQVIIAQLRDKGEQVDNQLLFELVLAKFPAQVQREVLKKKGSMEEPLSMQGMLDVLEKYISSEERIASLTSNDKGKQPQQITKQERPSIGQPLRKPVQCMYCDESHRAVDCSKLDSPQLRANYLRQHKLCMICASPKHSTEECKGRNCFACQGRHHTSCCLKQKRTNATPEARPSTQKEKQSSGTAKLKSRENDNPRLQKPIKQFTAHYQDEDSSEQEDEEMEAIAEYHSSKQQIGIKETFLPLGELTILDPNTHTLRRITALLDSGAECSFIDKKLADELNLQSLSSSTLQVRTFGATNNLECKTRMVALDAWDNDGQPCHLQFLTHDILTSTLRTPPIVDEDAVFIKENKMQINVVSKRKAKPQILLGSDQLWQMIYADKPQVRLPSGLYLLPTRLGHLLTGQLNVQHQEASKTNREQTAEGNKLANIYTAMSMAFPEQRDAEQDSWQKHWSYQDEGQEEFGRSEQEIQQAIDSEVLKNFQETVQKRQDGYYVRLPWKNIPVALPDNRAIAMRRLASVWTSLRNNEELLSNGIKRAELGSVKRTVAFVLRFIHNAVECHNARQEKHIQLSPLFDEAKPSYSPIPDGLEIKRATKMVAKQHQLAWIAPATQAALKHLNLYMDHEGILRCRGRLGKSAMSKEAKFPMLVLQKTWLSRLIIEDCHAKQHPGISHTMCKIKELYRVEG</sequence>
<evidence type="ECO:0000313" key="4">
    <source>
        <dbReference type="Proteomes" id="UP000271162"/>
    </source>
</evidence>
<reference evidence="3 4" key="2">
    <citation type="submission" date="2018-11" db="EMBL/GenBank/DDBJ databases">
        <authorList>
            <consortium name="Pathogen Informatics"/>
        </authorList>
    </citation>
    <scope>NUCLEOTIDE SEQUENCE [LARGE SCALE GENOMIC DNA]</scope>
</reference>
<dbReference type="PANTHER" id="PTHR47331:SF4">
    <property type="entry name" value="PEPTIDASE S1 DOMAIN-CONTAINING PROTEIN"/>
    <property type="match status" value="1"/>
</dbReference>
<proteinExistence type="predicted"/>
<dbReference type="Proteomes" id="UP000271162">
    <property type="component" value="Unassembled WGS sequence"/>
</dbReference>
<evidence type="ECO:0000313" key="3">
    <source>
        <dbReference type="EMBL" id="VDL75821.1"/>
    </source>
</evidence>
<reference evidence="5" key="1">
    <citation type="submission" date="2017-02" db="UniProtKB">
        <authorList>
            <consortium name="WormBaseParasite"/>
        </authorList>
    </citation>
    <scope>IDENTIFICATION</scope>
</reference>
<evidence type="ECO:0000313" key="5">
    <source>
        <dbReference type="WBParaSite" id="NBR_0001223101-mRNA-1"/>
    </source>
</evidence>
<name>A0A0N4Y7S6_NIPBR</name>
<dbReference type="Gene3D" id="2.40.70.10">
    <property type="entry name" value="Acid Proteases"/>
    <property type="match status" value="1"/>
</dbReference>
<feature type="coiled-coil region" evidence="1">
    <location>
        <begin position="158"/>
        <end position="202"/>
    </location>
</feature>
<gene>
    <name evidence="3" type="ORF">NBR_LOCUS12232</name>
</gene>
<dbReference type="OMA" id="FICEDIV"/>